<proteinExistence type="predicted"/>
<dbReference type="InterPro" id="IPR029787">
    <property type="entry name" value="Nucleotide_cyclase"/>
</dbReference>
<dbReference type="RefSeq" id="WP_248995182.1">
    <property type="nucleotide sequence ID" value="NZ_JAKIKP010000004.1"/>
</dbReference>
<dbReference type="GO" id="GO:0052621">
    <property type="term" value="F:diguanylate cyclase activity"/>
    <property type="evidence" value="ECO:0007669"/>
    <property type="project" value="UniProtKB-EC"/>
</dbReference>
<dbReference type="SUPFAM" id="SSF58100">
    <property type="entry name" value="Bacterial hemolysins"/>
    <property type="match status" value="1"/>
</dbReference>
<evidence type="ECO:0000313" key="7">
    <source>
        <dbReference type="Proteomes" id="UP001139333"/>
    </source>
</evidence>
<evidence type="ECO:0000313" key="6">
    <source>
        <dbReference type="EMBL" id="MCL1142498.1"/>
    </source>
</evidence>
<dbReference type="GO" id="GO:0043709">
    <property type="term" value="P:cell adhesion involved in single-species biofilm formation"/>
    <property type="evidence" value="ECO:0007669"/>
    <property type="project" value="TreeGrafter"/>
</dbReference>
<name>A0A9X1ZR01_9GAMM</name>
<feature type="coiled-coil region" evidence="4">
    <location>
        <begin position="142"/>
        <end position="176"/>
    </location>
</feature>
<dbReference type="CDD" id="cd01949">
    <property type="entry name" value="GGDEF"/>
    <property type="match status" value="1"/>
</dbReference>
<evidence type="ECO:0000259" key="5">
    <source>
        <dbReference type="PROSITE" id="PS50887"/>
    </source>
</evidence>
<dbReference type="EC" id="2.7.7.65" evidence="2"/>
<evidence type="ECO:0000256" key="4">
    <source>
        <dbReference type="SAM" id="Coils"/>
    </source>
</evidence>
<keyword evidence="7" id="KW-1185">Reference proteome</keyword>
<dbReference type="SMART" id="SM00267">
    <property type="entry name" value="GGDEF"/>
    <property type="match status" value="1"/>
</dbReference>
<evidence type="ECO:0000256" key="3">
    <source>
        <dbReference type="ARBA" id="ARBA00034247"/>
    </source>
</evidence>
<dbReference type="GO" id="GO:0005886">
    <property type="term" value="C:plasma membrane"/>
    <property type="evidence" value="ECO:0007669"/>
    <property type="project" value="TreeGrafter"/>
</dbReference>
<dbReference type="Pfam" id="PF00990">
    <property type="entry name" value="GGDEF"/>
    <property type="match status" value="1"/>
</dbReference>
<evidence type="ECO:0000256" key="2">
    <source>
        <dbReference type="ARBA" id="ARBA00012528"/>
    </source>
</evidence>
<sequence length="344" mass="38632">MNKYNQTIEQTADILRLAIPKMTALNIPVTPENYAIWYEYFSESNLNLKRAIDGLLANEVVFTPAVTAGLYNRFIEDQSPDIIENVQIETQILIKNLFNQLDKFSLGTSSFSDNLTEFGDQIQQNPNPELLHELVRNLGAEVEQILADNTNMKGDLKTLEDDLSTLKNEMNSLSKVAMTDELTSLNNRRAYESFAAEQFSLFQQTQIGSSVLFIDIDHFKQFNDTYGHLIGDKVLAYVALALKNGVKGDDFVARYGGEEFIIMLPNTNIEDAAKVAEKLRIKISEKQLSIGKEHKQNLGHITVSMGLATFKAGDDPETLLARADEQLYIAKSAGRNCIRYSTED</sequence>
<dbReference type="PANTHER" id="PTHR45138:SF9">
    <property type="entry name" value="DIGUANYLATE CYCLASE DGCM-RELATED"/>
    <property type="match status" value="1"/>
</dbReference>
<dbReference type="GO" id="GO:1902201">
    <property type="term" value="P:negative regulation of bacterial-type flagellum-dependent cell motility"/>
    <property type="evidence" value="ECO:0007669"/>
    <property type="project" value="TreeGrafter"/>
</dbReference>
<dbReference type="Gene3D" id="3.30.70.270">
    <property type="match status" value="1"/>
</dbReference>
<comment type="cofactor">
    <cofactor evidence="1">
        <name>Mg(2+)</name>
        <dbReference type="ChEBI" id="CHEBI:18420"/>
    </cofactor>
</comment>
<organism evidence="6 7">
    <name type="scientific">Shewanella gaetbuli</name>
    <dbReference type="NCBI Taxonomy" id="220752"/>
    <lineage>
        <taxon>Bacteria</taxon>
        <taxon>Pseudomonadati</taxon>
        <taxon>Pseudomonadota</taxon>
        <taxon>Gammaproteobacteria</taxon>
        <taxon>Alteromonadales</taxon>
        <taxon>Shewanellaceae</taxon>
        <taxon>Shewanella</taxon>
    </lineage>
</organism>
<evidence type="ECO:0000256" key="1">
    <source>
        <dbReference type="ARBA" id="ARBA00001946"/>
    </source>
</evidence>
<gene>
    <name evidence="6" type="ORF">L2672_07310</name>
</gene>
<dbReference type="PANTHER" id="PTHR45138">
    <property type="entry name" value="REGULATORY COMPONENTS OF SENSORY TRANSDUCTION SYSTEM"/>
    <property type="match status" value="1"/>
</dbReference>
<comment type="catalytic activity">
    <reaction evidence="3">
        <text>2 GTP = 3',3'-c-di-GMP + 2 diphosphate</text>
        <dbReference type="Rhea" id="RHEA:24898"/>
        <dbReference type="ChEBI" id="CHEBI:33019"/>
        <dbReference type="ChEBI" id="CHEBI:37565"/>
        <dbReference type="ChEBI" id="CHEBI:58805"/>
        <dbReference type="EC" id="2.7.7.65"/>
    </reaction>
</comment>
<dbReference type="InterPro" id="IPR043128">
    <property type="entry name" value="Rev_trsase/Diguanyl_cyclase"/>
</dbReference>
<dbReference type="FunFam" id="3.30.70.270:FF:000001">
    <property type="entry name" value="Diguanylate cyclase domain protein"/>
    <property type="match status" value="1"/>
</dbReference>
<dbReference type="Proteomes" id="UP001139333">
    <property type="component" value="Unassembled WGS sequence"/>
</dbReference>
<dbReference type="NCBIfam" id="TIGR00254">
    <property type="entry name" value="GGDEF"/>
    <property type="match status" value="1"/>
</dbReference>
<keyword evidence="4" id="KW-0175">Coiled coil</keyword>
<comment type="caution">
    <text evidence="6">The sequence shown here is derived from an EMBL/GenBank/DDBJ whole genome shotgun (WGS) entry which is preliminary data.</text>
</comment>
<dbReference type="AlphaFoldDB" id="A0A9X1ZR01"/>
<accession>A0A9X1ZR01</accession>
<dbReference type="SUPFAM" id="SSF55073">
    <property type="entry name" value="Nucleotide cyclase"/>
    <property type="match status" value="1"/>
</dbReference>
<dbReference type="PROSITE" id="PS50887">
    <property type="entry name" value="GGDEF"/>
    <property type="match status" value="1"/>
</dbReference>
<dbReference type="InterPro" id="IPR000160">
    <property type="entry name" value="GGDEF_dom"/>
</dbReference>
<reference evidence="6" key="1">
    <citation type="submission" date="2022-01" db="EMBL/GenBank/DDBJ databases">
        <title>Whole genome-based taxonomy of the Shewanellaceae.</title>
        <authorList>
            <person name="Martin-Rodriguez A.J."/>
        </authorList>
    </citation>
    <scope>NUCLEOTIDE SEQUENCE</scope>
    <source>
        <strain evidence="6">DSM 16422</strain>
    </source>
</reference>
<dbReference type="InterPro" id="IPR050469">
    <property type="entry name" value="Diguanylate_Cyclase"/>
</dbReference>
<feature type="domain" description="GGDEF" evidence="5">
    <location>
        <begin position="207"/>
        <end position="343"/>
    </location>
</feature>
<dbReference type="EMBL" id="JAKIKP010000004">
    <property type="protein sequence ID" value="MCL1142498.1"/>
    <property type="molecule type" value="Genomic_DNA"/>
</dbReference>
<protein>
    <recommendedName>
        <fullName evidence="2">diguanylate cyclase</fullName>
        <ecNumber evidence="2">2.7.7.65</ecNumber>
    </recommendedName>
</protein>